<comment type="caution">
    <text evidence="1">The sequence shown here is derived from an EMBL/GenBank/DDBJ whole genome shotgun (WGS) entry which is preliminary data.</text>
</comment>
<keyword evidence="2" id="KW-1185">Reference proteome</keyword>
<dbReference type="AlphaFoldDB" id="A0A4C1TLH5"/>
<reference evidence="1 2" key="1">
    <citation type="journal article" date="2019" name="Commun. Biol.">
        <title>The bagworm genome reveals a unique fibroin gene that provides high tensile strength.</title>
        <authorList>
            <person name="Kono N."/>
            <person name="Nakamura H."/>
            <person name="Ohtoshi R."/>
            <person name="Tomita M."/>
            <person name="Numata K."/>
            <person name="Arakawa K."/>
        </authorList>
    </citation>
    <scope>NUCLEOTIDE SEQUENCE [LARGE SCALE GENOMIC DNA]</scope>
</reference>
<protein>
    <submittedName>
        <fullName evidence="1">Uncharacterized protein</fullName>
    </submittedName>
</protein>
<gene>
    <name evidence="1" type="ORF">EVAR_7607_1</name>
</gene>
<evidence type="ECO:0000313" key="2">
    <source>
        <dbReference type="Proteomes" id="UP000299102"/>
    </source>
</evidence>
<sequence>MERKIYFKSEFLLKPRASKTEHERPQVLGNAPAVSSSRVAYNTTHKTLLPSRIESTKIGGVNDVQIKASARGILLLEVGGYKSDTVIKIIITGNETWVHYYNHQNKGIRGSAETGSGRAHSPCERADASYILGIQDTGYPILYPYKARCPKVRPAQPPVFPLALSWVFDHVFPIQFESESLLSVVGRQP</sequence>
<dbReference type="EMBL" id="BGZK01000062">
    <property type="protein sequence ID" value="GBP14171.1"/>
    <property type="molecule type" value="Genomic_DNA"/>
</dbReference>
<evidence type="ECO:0000313" key="1">
    <source>
        <dbReference type="EMBL" id="GBP14171.1"/>
    </source>
</evidence>
<name>A0A4C1TLH5_EUMVA</name>
<dbReference type="Proteomes" id="UP000299102">
    <property type="component" value="Unassembled WGS sequence"/>
</dbReference>
<accession>A0A4C1TLH5</accession>
<organism evidence="1 2">
    <name type="scientific">Eumeta variegata</name>
    <name type="common">Bagworm moth</name>
    <name type="synonym">Eumeta japonica</name>
    <dbReference type="NCBI Taxonomy" id="151549"/>
    <lineage>
        <taxon>Eukaryota</taxon>
        <taxon>Metazoa</taxon>
        <taxon>Ecdysozoa</taxon>
        <taxon>Arthropoda</taxon>
        <taxon>Hexapoda</taxon>
        <taxon>Insecta</taxon>
        <taxon>Pterygota</taxon>
        <taxon>Neoptera</taxon>
        <taxon>Endopterygota</taxon>
        <taxon>Lepidoptera</taxon>
        <taxon>Glossata</taxon>
        <taxon>Ditrysia</taxon>
        <taxon>Tineoidea</taxon>
        <taxon>Psychidae</taxon>
        <taxon>Oiketicinae</taxon>
        <taxon>Eumeta</taxon>
    </lineage>
</organism>
<proteinExistence type="predicted"/>